<feature type="signal peptide" evidence="5">
    <location>
        <begin position="1"/>
        <end position="35"/>
    </location>
</feature>
<keyword evidence="4" id="KW-1015">Disulfide bond</keyword>
<dbReference type="CDD" id="cd02968">
    <property type="entry name" value="SCO"/>
    <property type="match status" value="1"/>
</dbReference>
<reference evidence="6 7" key="1">
    <citation type="submission" date="2014-04" db="EMBL/GenBank/DDBJ databases">
        <title>A comprehensive comparison of genomes of Erythrobacter spp. Strains.</title>
        <authorList>
            <person name="Zheng Q."/>
        </authorList>
    </citation>
    <scope>NUCLEOTIDE SEQUENCE [LARGE SCALE GENOMIC DNA]</scope>
    <source>
        <strain evidence="6 7">DSM 8509</strain>
    </source>
</reference>
<evidence type="ECO:0000313" key="6">
    <source>
        <dbReference type="EMBL" id="KEO93187.1"/>
    </source>
</evidence>
<accession>A0A074N5E7</accession>
<evidence type="ECO:0000256" key="2">
    <source>
        <dbReference type="ARBA" id="ARBA00023008"/>
    </source>
</evidence>
<dbReference type="PANTHER" id="PTHR12151:SF25">
    <property type="entry name" value="LINALOOL DEHYDRATASE_ISOMERASE DOMAIN-CONTAINING PROTEIN"/>
    <property type="match status" value="1"/>
</dbReference>
<evidence type="ECO:0000313" key="7">
    <source>
        <dbReference type="Proteomes" id="UP000027866"/>
    </source>
</evidence>
<feature type="binding site" evidence="3">
    <location>
        <position position="83"/>
    </location>
    <ligand>
        <name>Cu cation</name>
        <dbReference type="ChEBI" id="CHEBI:23378"/>
    </ligand>
</feature>
<dbReference type="AlphaFoldDB" id="A0A074N5E7"/>
<dbReference type="SUPFAM" id="SSF52833">
    <property type="entry name" value="Thioredoxin-like"/>
    <property type="match status" value="1"/>
</dbReference>
<sequence length="211" mass="22434">MNPHAKTSARSTASGTLAALACVLMLAACAPEASAPIDPPLAGSSIGGPFELVNSAGETVRWDDFAGKYRVVYFGFAYCPDICPTDMQRIAQGMKTLEESDPELAARVQPIFITVDPARDTPEVVGEFTSAFSDDIIGLTGTQAQVDKAVEEFAVYAARGEETPDGGYLMEHSRITYLFGPEGEPIAPLPTDQPGREGAQAFAAEIRKWAS</sequence>
<feature type="binding site" evidence="3">
    <location>
        <position position="79"/>
    </location>
    <ligand>
        <name>Cu cation</name>
        <dbReference type="ChEBI" id="CHEBI:23378"/>
    </ligand>
</feature>
<feature type="disulfide bond" description="Redox-active" evidence="4">
    <location>
        <begin position="79"/>
        <end position="83"/>
    </location>
</feature>
<dbReference type="PROSITE" id="PS51257">
    <property type="entry name" value="PROKAR_LIPOPROTEIN"/>
    <property type="match status" value="1"/>
</dbReference>
<dbReference type="Proteomes" id="UP000027866">
    <property type="component" value="Unassembled WGS sequence"/>
</dbReference>
<dbReference type="EMBL" id="JMIX01000006">
    <property type="protein sequence ID" value="KEO93187.1"/>
    <property type="molecule type" value="Genomic_DNA"/>
</dbReference>
<evidence type="ECO:0000256" key="3">
    <source>
        <dbReference type="PIRSR" id="PIRSR603782-1"/>
    </source>
</evidence>
<organism evidence="6 7">
    <name type="scientific">Erythrobacter litoralis</name>
    <dbReference type="NCBI Taxonomy" id="39960"/>
    <lineage>
        <taxon>Bacteria</taxon>
        <taxon>Pseudomonadati</taxon>
        <taxon>Pseudomonadota</taxon>
        <taxon>Alphaproteobacteria</taxon>
        <taxon>Sphingomonadales</taxon>
        <taxon>Erythrobacteraceae</taxon>
        <taxon>Erythrobacter/Porphyrobacter group</taxon>
        <taxon>Erythrobacter</taxon>
    </lineage>
</organism>
<feature type="binding site" evidence="3">
    <location>
        <position position="172"/>
    </location>
    <ligand>
        <name>Cu cation</name>
        <dbReference type="ChEBI" id="CHEBI:23378"/>
    </ligand>
</feature>
<evidence type="ECO:0000256" key="5">
    <source>
        <dbReference type="SAM" id="SignalP"/>
    </source>
</evidence>
<dbReference type="Gene3D" id="3.40.30.10">
    <property type="entry name" value="Glutaredoxin"/>
    <property type="match status" value="1"/>
</dbReference>
<gene>
    <name evidence="6" type="ORF">EH32_10680</name>
</gene>
<dbReference type="GO" id="GO:0046872">
    <property type="term" value="F:metal ion binding"/>
    <property type="evidence" value="ECO:0007669"/>
    <property type="project" value="UniProtKB-KW"/>
</dbReference>
<name>A0A074N5E7_9SPHN</name>
<keyword evidence="7" id="KW-1185">Reference proteome</keyword>
<keyword evidence="3" id="KW-0479">Metal-binding</keyword>
<proteinExistence type="inferred from homology"/>
<dbReference type="InterPro" id="IPR036249">
    <property type="entry name" value="Thioredoxin-like_sf"/>
</dbReference>
<dbReference type="FunFam" id="3.40.30.10:FF:000013">
    <property type="entry name" value="Blast:Protein SCO1 homolog, mitochondrial"/>
    <property type="match status" value="1"/>
</dbReference>
<dbReference type="RefSeq" id="WP_051697865.1">
    <property type="nucleotide sequence ID" value="NZ_CP017057.1"/>
</dbReference>
<dbReference type="KEGG" id="elq:Ga0102493_11440"/>
<evidence type="ECO:0000256" key="4">
    <source>
        <dbReference type="PIRSR" id="PIRSR603782-2"/>
    </source>
</evidence>
<dbReference type="InterPro" id="IPR003782">
    <property type="entry name" value="SCO1/SenC"/>
</dbReference>
<keyword evidence="5" id="KW-0732">Signal</keyword>
<dbReference type="OrthoDB" id="9790194at2"/>
<dbReference type="Pfam" id="PF02630">
    <property type="entry name" value="SCO1-SenC"/>
    <property type="match status" value="1"/>
</dbReference>
<dbReference type="PANTHER" id="PTHR12151">
    <property type="entry name" value="ELECTRON TRANSPORT PROTIN SCO1/SENC FAMILY MEMBER"/>
    <property type="match status" value="1"/>
</dbReference>
<keyword evidence="2 3" id="KW-0186">Copper</keyword>
<comment type="caution">
    <text evidence="6">The sequence shown here is derived from an EMBL/GenBank/DDBJ whole genome shotgun (WGS) entry which is preliminary data.</text>
</comment>
<protein>
    <submittedName>
        <fullName evidence="6">Electron transporter</fullName>
    </submittedName>
</protein>
<dbReference type="PATRIC" id="fig|39960.10.peg.2689"/>
<comment type="similarity">
    <text evidence="1">Belongs to the SCO1/2 family.</text>
</comment>
<feature type="chain" id="PRO_5001697608" evidence="5">
    <location>
        <begin position="36"/>
        <end position="211"/>
    </location>
</feature>
<evidence type="ECO:0000256" key="1">
    <source>
        <dbReference type="ARBA" id="ARBA00010996"/>
    </source>
</evidence>